<feature type="domain" description="Glycosyl transferase family 1" evidence="1">
    <location>
        <begin position="216"/>
        <end position="360"/>
    </location>
</feature>
<dbReference type="InterPro" id="IPR028098">
    <property type="entry name" value="Glyco_trans_4-like_N"/>
</dbReference>
<dbReference type="Pfam" id="PF13439">
    <property type="entry name" value="Glyco_transf_4"/>
    <property type="match status" value="1"/>
</dbReference>
<dbReference type="PANTHER" id="PTHR45947">
    <property type="entry name" value="SULFOQUINOVOSYL TRANSFERASE SQD2"/>
    <property type="match status" value="1"/>
</dbReference>
<proteinExistence type="predicted"/>
<evidence type="ECO:0000259" key="2">
    <source>
        <dbReference type="Pfam" id="PF13439"/>
    </source>
</evidence>
<dbReference type="SUPFAM" id="SSF53756">
    <property type="entry name" value="UDP-Glycosyltransferase/glycogen phosphorylase"/>
    <property type="match status" value="1"/>
</dbReference>
<evidence type="ECO:0000313" key="3">
    <source>
        <dbReference type="EMBL" id="HHQ50726.1"/>
    </source>
</evidence>
<dbReference type="Gene3D" id="3.40.50.2000">
    <property type="entry name" value="Glycogen Phosphorylase B"/>
    <property type="match status" value="2"/>
</dbReference>
<dbReference type="Pfam" id="PF00534">
    <property type="entry name" value="Glycos_transf_1"/>
    <property type="match status" value="1"/>
</dbReference>
<keyword evidence="3" id="KW-0808">Transferase</keyword>
<dbReference type="CDD" id="cd03801">
    <property type="entry name" value="GT4_PimA-like"/>
    <property type="match status" value="1"/>
</dbReference>
<dbReference type="PANTHER" id="PTHR45947:SF3">
    <property type="entry name" value="SULFOQUINOVOSYL TRANSFERASE SQD2"/>
    <property type="match status" value="1"/>
</dbReference>
<accession>A0A7J3Z7H8</accession>
<name>A0A7J3Z7H8_9CREN</name>
<dbReference type="GO" id="GO:0016757">
    <property type="term" value="F:glycosyltransferase activity"/>
    <property type="evidence" value="ECO:0007669"/>
    <property type="project" value="InterPro"/>
</dbReference>
<comment type="caution">
    <text evidence="3">The sequence shown here is derived from an EMBL/GenBank/DDBJ whole genome shotgun (WGS) entry which is preliminary data.</text>
</comment>
<reference evidence="3" key="1">
    <citation type="journal article" date="2020" name="mSystems">
        <title>Genome- and Community-Level Interaction Insights into Carbon Utilization and Element Cycling Functions of Hydrothermarchaeota in Hydrothermal Sediment.</title>
        <authorList>
            <person name="Zhou Z."/>
            <person name="Liu Y."/>
            <person name="Xu W."/>
            <person name="Pan J."/>
            <person name="Luo Z.H."/>
            <person name="Li M."/>
        </authorList>
    </citation>
    <scope>NUCLEOTIDE SEQUENCE [LARGE SCALE GENOMIC DNA]</scope>
    <source>
        <strain evidence="3">SpSt-1105</strain>
    </source>
</reference>
<feature type="domain" description="Glycosyltransferase subfamily 4-like N-terminal" evidence="2">
    <location>
        <begin position="16"/>
        <end position="201"/>
    </location>
</feature>
<dbReference type="InterPro" id="IPR001296">
    <property type="entry name" value="Glyco_trans_1"/>
</dbReference>
<dbReference type="AlphaFoldDB" id="A0A7J3Z7H8"/>
<sequence>MKIAIITPEYPPYMSGGVGSYNYELAKKLVEKGLGVIVIVPSDQRDELKVFSPRYKCYYLKTPSLRPRYFYFQLYNRERIRKILEREKIDIVQLNVGSSVLVKTSRDILRRAKIVLVFHGSPSPFNRLWDSLRHLDILDITWVTTSSVYSTIERALGDDVLKYADVAVHLAKHAMYYNILHNEKLRSLKNVVIYPGVDIARYAMYINSTGDYSTTKKFRSFVFSARLMRYKGVVQLLKAFSIASRKNGHATLYIFGDGPLKYYVLKVINSVNNPPRIFYYGKISRELFLEKLATKDILIHPSLYECFSMTVLEAALLNKPVIAHRAPWSEETVEATGIGITVDTLDTEKFAETLLDMTDEGNYEK</sequence>
<dbReference type="EMBL" id="DRYQ01000077">
    <property type="protein sequence ID" value="HHQ50726.1"/>
    <property type="molecule type" value="Genomic_DNA"/>
</dbReference>
<protein>
    <submittedName>
        <fullName evidence="3">Glycosyltransferase</fullName>
    </submittedName>
</protein>
<organism evidence="3">
    <name type="scientific">Ignisphaera aggregans</name>
    <dbReference type="NCBI Taxonomy" id="334771"/>
    <lineage>
        <taxon>Archaea</taxon>
        <taxon>Thermoproteota</taxon>
        <taxon>Thermoprotei</taxon>
        <taxon>Desulfurococcales</taxon>
        <taxon>Desulfurococcaceae</taxon>
        <taxon>Ignisphaera</taxon>
    </lineage>
</organism>
<dbReference type="InterPro" id="IPR050194">
    <property type="entry name" value="Glycosyltransferase_grp1"/>
</dbReference>
<evidence type="ECO:0000259" key="1">
    <source>
        <dbReference type="Pfam" id="PF00534"/>
    </source>
</evidence>
<gene>
    <name evidence="3" type="ORF">ENM66_05190</name>
</gene>